<dbReference type="Proteomes" id="UP000185568">
    <property type="component" value="Unassembled WGS sequence"/>
</dbReference>
<gene>
    <name evidence="1" type="ORF">BTO30_11170</name>
</gene>
<keyword evidence="2" id="KW-1185">Reference proteome</keyword>
<organism evidence="1 2">
    <name type="scientific">Domibacillus antri</name>
    <dbReference type="NCBI Taxonomy" id="1714264"/>
    <lineage>
        <taxon>Bacteria</taxon>
        <taxon>Bacillati</taxon>
        <taxon>Bacillota</taxon>
        <taxon>Bacilli</taxon>
        <taxon>Bacillales</taxon>
        <taxon>Bacillaceae</taxon>
        <taxon>Domibacillus</taxon>
    </lineage>
</organism>
<proteinExistence type="predicted"/>
<name>A0A1Q8Q475_9BACI</name>
<dbReference type="STRING" id="1714264.BTO30_11170"/>
<protein>
    <submittedName>
        <fullName evidence="1">Uncharacterized protein</fullName>
    </submittedName>
</protein>
<dbReference type="AlphaFoldDB" id="A0A1Q8Q475"/>
<accession>A0A1Q8Q475</accession>
<evidence type="ECO:0000313" key="1">
    <source>
        <dbReference type="EMBL" id="OLN22128.1"/>
    </source>
</evidence>
<sequence length="65" mass="7518">MPFRNLFLKLAEQQVKKRRGNAPDWCEFTAPGSVRRAPEKGTLDVFVNQNDSGFYKRRNFIKTAA</sequence>
<evidence type="ECO:0000313" key="2">
    <source>
        <dbReference type="Proteomes" id="UP000185568"/>
    </source>
</evidence>
<reference evidence="1 2" key="1">
    <citation type="submission" date="2016-12" db="EMBL/GenBank/DDBJ databases">
        <title>Domibacillus antri genome sequencing.</title>
        <authorList>
            <person name="Verma A."/>
            <person name="Krishnamurthi S."/>
        </authorList>
    </citation>
    <scope>NUCLEOTIDE SEQUENCE [LARGE SCALE GENOMIC DNA]</scope>
    <source>
        <strain evidence="1 2">XD80</strain>
    </source>
</reference>
<comment type="caution">
    <text evidence="1">The sequence shown here is derived from an EMBL/GenBank/DDBJ whole genome shotgun (WGS) entry which is preliminary data.</text>
</comment>
<dbReference type="EMBL" id="MSDU01000023">
    <property type="protein sequence ID" value="OLN22128.1"/>
    <property type="molecule type" value="Genomic_DNA"/>
</dbReference>